<evidence type="ECO:0000256" key="5">
    <source>
        <dbReference type="ARBA" id="ARBA00022605"/>
    </source>
</evidence>
<keyword evidence="7 13" id="KW-0791">Threonine biosynthesis</keyword>
<keyword evidence="10 13" id="KW-0067">ATP-binding</keyword>
<accession>A0A101E4P6</accession>
<evidence type="ECO:0000313" key="16">
    <source>
        <dbReference type="EMBL" id="HBT49669.1"/>
    </source>
</evidence>
<dbReference type="SUPFAM" id="SSF54211">
    <property type="entry name" value="Ribosomal protein S5 domain 2-like"/>
    <property type="match status" value="1"/>
</dbReference>
<dbReference type="InterPro" id="IPR006204">
    <property type="entry name" value="GHMP_kinase_N_dom"/>
</dbReference>
<dbReference type="PANTHER" id="PTHR20861">
    <property type="entry name" value="HOMOSERINE/4-DIPHOSPHOCYTIDYL-2-C-METHYL-D-ERYTHRITOL KINASE"/>
    <property type="match status" value="1"/>
</dbReference>
<dbReference type="NCBIfam" id="TIGR00191">
    <property type="entry name" value="thrB"/>
    <property type="match status" value="1"/>
</dbReference>
<keyword evidence="5 13" id="KW-0028">Amino-acid biosynthesis</keyword>
<dbReference type="GO" id="GO:0005737">
    <property type="term" value="C:cytoplasm"/>
    <property type="evidence" value="ECO:0007669"/>
    <property type="project" value="UniProtKB-SubCell"/>
</dbReference>
<dbReference type="SUPFAM" id="SSF55060">
    <property type="entry name" value="GHMP Kinase, C-terminal domain"/>
    <property type="match status" value="1"/>
</dbReference>
<feature type="binding site" evidence="13">
    <location>
        <begin position="94"/>
        <end position="104"/>
    </location>
    <ligand>
        <name>ATP</name>
        <dbReference type="ChEBI" id="CHEBI:30616"/>
    </ligand>
</feature>
<evidence type="ECO:0000256" key="7">
    <source>
        <dbReference type="ARBA" id="ARBA00022697"/>
    </source>
</evidence>
<dbReference type="GO" id="GO:0005524">
    <property type="term" value="F:ATP binding"/>
    <property type="evidence" value="ECO:0007669"/>
    <property type="project" value="UniProtKB-UniRule"/>
</dbReference>
<evidence type="ECO:0000259" key="14">
    <source>
        <dbReference type="Pfam" id="PF00288"/>
    </source>
</evidence>
<evidence type="ECO:0000256" key="2">
    <source>
        <dbReference type="ARBA" id="ARBA00007370"/>
    </source>
</evidence>
<dbReference type="GO" id="GO:0009088">
    <property type="term" value="P:threonine biosynthetic process"/>
    <property type="evidence" value="ECO:0007669"/>
    <property type="project" value="UniProtKB-UniRule"/>
</dbReference>
<keyword evidence="8 13" id="KW-0547">Nucleotide-binding</keyword>
<dbReference type="Gene3D" id="3.30.230.10">
    <property type="match status" value="1"/>
</dbReference>
<comment type="catalytic activity">
    <reaction evidence="11 13">
        <text>L-homoserine + ATP = O-phospho-L-homoserine + ADP + H(+)</text>
        <dbReference type="Rhea" id="RHEA:13985"/>
        <dbReference type="ChEBI" id="CHEBI:15378"/>
        <dbReference type="ChEBI" id="CHEBI:30616"/>
        <dbReference type="ChEBI" id="CHEBI:57476"/>
        <dbReference type="ChEBI" id="CHEBI:57590"/>
        <dbReference type="ChEBI" id="CHEBI:456216"/>
        <dbReference type="EC" id="2.7.1.39"/>
    </reaction>
</comment>
<evidence type="ECO:0000256" key="12">
    <source>
        <dbReference type="ARBA" id="ARBA00049954"/>
    </source>
</evidence>
<evidence type="ECO:0000256" key="11">
    <source>
        <dbReference type="ARBA" id="ARBA00049375"/>
    </source>
</evidence>
<dbReference type="InterPro" id="IPR006203">
    <property type="entry name" value="GHMP_knse_ATP-bd_CS"/>
</dbReference>
<dbReference type="PROSITE" id="PS00627">
    <property type="entry name" value="GHMP_KINASES_ATP"/>
    <property type="match status" value="1"/>
</dbReference>
<name>A0A101E4P6_9THEO</name>
<comment type="function">
    <text evidence="12 13">Catalyzes the ATP-dependent phosphorylation of L-homoserine to L-homoserine phosphate.</text>
</comment>
<dbReference type="Pfam" id="PF08544">
    <property type="entry name" value="GHMP_kinases_C"/>
    <property type="match status" value="1"/>
</dbReference>
<dbReference type="GO" id="GO:0004413">
    <property type="term" value="F:homoserine kinase activity"/>
    <property type="evidence" value="ECO:0007669"/>
    <property type="project" value="UniProtKB-UniRule"/>
</dbReference>
<comment type="similarity">
    <text evidence="2 13">Belongs to the GHMP kinase family. Homoserine kinase subfamily.</text>
</comment>
<evidence type="ECO:0000256" key="6">
    <source>
        <dbReference type="ARBA" id="ARBA00022679"/>
    </source>
</evidence>
<dbReference type="PIRSF" id="PIRSF000676">
    <property type="entry name" value="Homoser_kin"/>
    <property type="match status" value="1"/>
</dbReference>
<sequence length="312" mass="34202">MDSDMSGGMVKVMVPASTANLGPGFDVLGVALNLYTEISMEFIKDGLEIFVEGEGVEDIENDQNNLVYKSAEVIFKKIGVFNKGLRIKIKNEIPLGRGLGSSAAAIVGGLLAANELTGRVLKREEILNLAASIEGHADNVTAALNGGLNVSIFDKNKVYYARKALEDDIDFLAFVPQEMVRTEIARKVLPEKVDFKDAVFNTGRTAFLVSVLIEKKYELLKIATQDMLHQKYRAKLVPFMEDCFEKALMAGAYAAFLSGAGPTIMAISSPENSERILKEVGRVYEERGLSYRAYRLKCENNGAQVLKAPSFV</sequence>
<dbReference type="NCBIfam" id="NF002288">
    <property type="entry name" value="PRK01212.1-4"/>
    <property type="match status" value="1"/>
</dbReference>
<evidence type="ECO:0000256" key="13">
    <source>
        <dbReference type="HAMAP-Rule" id="MF_00384"/>
    </source>
</evidence>
<gene>
    <name evidence="13" type="primary">thrB</name>
    <name evidence="16" type="ORF">DEA61_07575</name>
</gene>
<dbReference type="EC" id="2.7.1.39" evidence="3 13"/>
<comment type="pathway">
    <text evidence="1 13">Amino-acid biosynthesis; L-threonine biosynthesis; L-threonine from L-aspartate: step 4/5.</text>
</comment>
<dbReference type="Proteomes" id="UP000264445">
    <property type="component" value="Unassembled WGS sequence"/>
</dbReference>
<dbReference type="InterPro" id="IPR013750">
    <property type="entry name" value="GHMP_kinase_C_dom"/>
</dbReference>
<keyword evidence="13" id="KW-0963">Cytoplasm</keyword>
<dbReference type="Pfam" id="PF00288">
    <property type="entry name" value="GHMP_kinases_N"/>
    <property type="match status" value="1"/>
</dbReference>
<dbReference type="HAMAP" id="MF_00384">
    <property type="entry name" value="Homoser_kinase"/>
    <property type="match status" value="1"/>
</dbReference>
<dbReference type="InterPro" id="IPR020568">
    <property type="entry name" value="Ribosomal_Su5_D2-typ_SF"/>
</dbReference>
<proteinExistence type="inferred from homology"/>
<keyword evidence="9 13" id="KW-0418">Kinase</keyword>
<comment type="caution">
    <text evidence="16">The sequence shown here is derived from an EMBL/GenBank/DDBJ whole genome shotgun (WGS) entry which is preliminary data.</text>
</comment>
<dbReference type="UniPathway" id="UPA00050">
    <property type="reaction ID" value="UER00064"/>
</dbReference>
<evidence type="ECO:0000313" key="17">
    <source>
        <dbReference type="Proteomes" id="UP000264445"/>
    </source>
</evidence>
<dbReference type="Gene3D" id="3.30.70.890">
    <property type="entry name" value="GHMP kinase, C-terminal domain"/>
    <property type="match status" value="1"/>
</dbReference>
<comment type="subcellular location">
    <subcellularLocation>
        <location evidence="13">Cytoplasm</location>
    </subcellularLocation>
</comment>
<evidence type="ECO:0000259" key="15">
    <source>
        <dbReference type="Pfam" id="PF08544"/>
    </source>
</evidence>
<dbReference type="RefSeq" id="WP_278429217.1">
    <property type="nucleotide sequence ID" value="NZ_DOLB01000110.1"/>
</dbReference>
<dbReference type="InterPro" id="IPR014721">
    <property type="entry name" value="Ribsml_uS5_D2-typ_fold_subgr"/>
</dbReference>
<dbReference type="InterPro" id="IPR036554">
    <property type="entry name" value="GHMP_kinase_C_sf"/>
</dbReference>
<dbReference type="EMBL" id="DOLB01000110">
    <property type="protein sequence ID" value="HBT49669.1"/>
    <property type="molecule type" value="Genomic_DNA"/>
</dbReference>
<feature type="domain" description="GHMP kinase N-terminal" evidence="14">
    <location>
        <begin position="65"/>
        <end position="147"/>
    </location>
</feature>
<evidence type="ECO:0000256" key="10">
    <source>
        <dbReference type="ARBA" id="ARBA00022840"/>
    </source>
</evidence>
<evidence type="ECO:0000256" key="3">
    <source>
        <dbReference type="ARBA" id="ARBA00012078"/>
    </source>
</evidence>
<evidence type="ECO:0000256" key="9">
    <source>
        <dbReference type="ARBA" id="ARBA00022777"/>
    </source>
</evidence>
<reference evidence="16 17" key="1">
    <citation type="journal article" date="2018" name="Nat. Biotechnol.">
        <title>A standardized bacterial taxonomy based on genome phylogeny substantially revises the tree of life.</title>
        <authorList>
            <person name="Parks D.H."/>
            <person name="Chuvochina M."/>
            <person name="Waite D.W."/>
            <person name="Rinke C."/>
            <person name="Skarshewski A."/>
            <person name="Chaumeil P.A."/>
            <person name="Hugenholtz P."/>
        </authorList>
    </citation>
    <scope>NUCLEOTIDE SEQUENCE [LARGE SCALE GENOMIC DNA]</scope>
    <source>
        <strain evidence="16">UBA12544</strain>
    </source>
</reference>
<protein>
    <recommendedName>
        <fullName evidence="4 13">Homoserine kinase</fullName>
        <shortName evidence="13">HK</shortName>
        <shortName evidence="13">HSK</shortName>
        <ecNumber evidence="3 13">2.7.1.39</ecNumber>
    </recommendedName>
</protein>
<evidence type="ECO:0000256" key="1">
    <source>
        <dbReference type="ARBA" id="ARBA00005015"/>
    </source>
</evidence>
<dbReference type="PANTHER" id="PTHR20861:SF1">
    <property type="entry name" value="HOMOSERINE KINASE"/>
    <property type="match status" value="1"/>
</dbReference>
<evidence type="ECO:0000256" key="8">
    <source>
        <dbReference type="ARBA" id="ARBA00022741"/>
    </source>
</evidence>
<keyword evidence="6 13" id="KW-0808">Transferase</keyword>
<evidence type="ECO:0000256" key="4">
    <source>
        <dbReference type="ARBA" id="ARBA00017858"/>
    </source>
</evidence>
<dbReference type="PRINTS" id="PR00958">
    <property type="entry name" value="HOMSERKINASE"/>
</dbReference>
<dbReference type="InterPro" id="IPR000870">
    <property type="entry name" value="Homoserine_kinase"/>
</dbReference>
<feature type="domain" description="GHMP kinase C-terminal" evidence="15">
    <location>
        <begin position="219"/>
        <end position="285"/>
    </location>
</feature>
<dbReference type="AlphaFoldDB" id="A0A101E4P6"/>
<organism evidence="16 17">
    <name type="scientific">Caldanaerobacter subterraneus</name>
    <dbReference type="NCBI Taxonomy" id="911092"/>
    <lineage>
        <taxon>Bacteria</taxon>
        <taxon>Bacillati</taxon>
        <taxon>Bacillota</taxon>
        <taxon>Clostridia</taxon>
        <taxon>Thermoanaerobacterales</taxon>
        <taxon>Thermoanaerobacteraceae</taxon>
        <taxon>Caldanaerobacter</taxon>
    </lineage>
</organism>